<dbReference type="EMBL" id="GBRH01160652">
    <property type="protein sequence ID" value="JAE37244.1"/>
    <property type="molecule type" value="Transcribed_RNA"/>
</dbReference>
<accession>A0A0A9HN22</accession>
<sequence length="74" mass="8659">MRQHHQQHTQSCHLFAFVHLPLSHHSPTTSPTDLQKDWCLHGCRYQPPPYQPEGVYHLSGLQQSPSPMCPFRRM</sequence>
<organism evidence="1">
    <name type="scientific">Arundo donax</name>
    <name type="common">Giant reed</name>
    <name type="synonym">Donax arundinaceus</name>
    <dbReference type="NCBI Taxonomy" id="35708"/>
    <lineage>
        <taxon>Eukaryota</taxon>
        <taxon>Viridiplantae</taxon>
        <taxon>Streptophyta</taxon>
        <taxon>Embryophyta</taxon>
        <taxon>Tracheophyta</taxon>
        <taxon>Spermatophyta</taxon>
        <taxon>Magnoliopsida</taxon>
        <taxon>Liliopsida</taxon>
        <taxon>Poales</taxon>
        <taxon>Poaceae</taxon>
        <taxon>PACMAD clade</taxon>
        <taxon>Arundinoideae</taxon>
        <taxon>Arundineae</taxon>
        <taxon>Arundo</taxon>
    </lineage>
</organism>
<proteinExistence type="predicted"/>
<reference evidence="1" key="1">
    <citation type="submission" date="2014-09" db="EMBL/GenBank/DDBJ databases">
        <authorList>
            <person name="Magalhaes I.L.F."/>
            <person name="Oliveira U."/>
            <person name="Santos F.R."/>
            <person name="Vidigal T.H.D.A."/>
            <person name="Brescovit A.D."/>
            <person name="Santos A.J."/>
        </authorList>
    </citation>
    <scope>NUCLEOTIDE SEQUENCE</scope>
    <source>
        <tissue evidence="1">Shoot tissue taken approximately 20 cm above the soil surface</tissue>
    </source>
</reference>
<reference evidence="1" key="2">
    <citation type="journal article" date="2015" name="Data Brief">
        <title>Shoot transcriptome of the giant reed, Arundo donax.</title>
        <authorList>
            <person name="Barrero R.A."/>
            <person name="Guerrero F.D."/>
            <person name="Moolhuijzen P."/>
            <person name="Goolsby J.A."/>
            <person name="Tidwell J."/>
            <person name="Bellgard S.E."/>
            <person name="Bellgard M.I."/>
        </authorList>
    </citation>
    <scope>NUCLEOTIDE SEQUENCE</scope>
    <source>
        <tissue evidence="1">Shoot tissue taken approximately 20 cm above the soil surface</tissue>
    </source>
</reference>
<evidence type="ECO:0000313" key="1">
    <source>
        <dbReference type="EMBL" id="JAE37244.1"/>
    </source>
</evidence>
<dbReference type="AlphaFoldDB" id="A0A0A9HN22"/>
<name>A0A0A9HN22_ARUDO</name>
<protein>
    <submittedName>
        <fullName evidence="1">Uncharacterized protein</fullName>
    </submittedName>
</protein>